<evidence type="ECO:0000313" key="2">
    <source>
        <dbReference type="EMBL" id="EFO27255.2"/>
    </source>
</evidence>
<accession>A0A1I7VQR4</accession>
<name>A0A1I7VQR4_LOALO</name>
<dbReference type="RefSeq" id="XP_003136810.2">
    <property type="nucleotide sequence ID" value="XM_003136762.2"/>
</dbReference>
<reference evidence="4" key="2">
    <citation type="submission" date="2016-11" db="UniProtKB">
        <authorList>
            <consortium name="WormBaseParasite"/>
        </authorList>
    </citation>
    <scope>IDENTIFICATION</scope>
</reference>
<dbReference type="Proteomes" id="UP000095285">
    <property type="component" value="Unassembled WGS sequence"/>
</dbReference>
<dbReference type="WBParaSite" id="EN70_521">
    <property type="protein sequence ID" value="EN70_521"/>
    <property type="gene ID" value="EN70_521"/>
</dbReference>
<protein>
    <submittedName>
        <fullName evidence="4">Zinc finger protein</fullName>
    </submittedName>
</protein>
<accession>A0A1S0UA71</accession>
<dbReference type="KEGG" id="loa:LOAG_01223"/>
<evidence type="ECO:0000313" key="4">
    <source>
        <dbReference type="WBParaSite" id="EN70_521"/>
    </source>
</evidence>
<sequence length="62" mass="7023">MHSIAKPRAEKKHFGKCTHIENQDEEASEQQEISDPSTPLHPVPNLSRGHDLSPHQYDPTPK</sequence>
<keyword evidence="3" id="KW-1185">Reference proteome</keyword>
<dbReference type="CTD" id="9938601"/>
<reference evidence="2 3" key="1">
    <citation type="submission" date="2012-04" db="EMBL/GenBank/DDBJ databases">
        <title>The Genome Sequence of Loa loa.</title>
        <authorList>
            <consortium name="The Broad Institute Genome Sequencing Platform"/>
            <consortium name="Broad Institute Genome Sequencing Center for Infectious Disease"/>
            <person name="Nutman T.B."/>
            <person name="Fink D.L."/>
            <person name="Russ C."/>
            <person name="Young S."/>
            <person name="Zeng Q."/>
            <person name="Gargeya S."/>
            <person name="Alvarado L."/>
            <person name="Berlin A."/>
            <person name="Chapman S.B."/>
            <person name="Chen Z."/>
            <person name="Freedman E."/>
            <person name="Gellesch M."/>
            <person name="Goldberg J."/>
            <person name="Griggs A."/>
            <person name="Gujja S."/>
            <person name="Heilman E.R."/>
            <person name="Heiman D."/>
            <person name="Howarth C."/>
            <person name="Mehta T."/>
            <person name="Neiman D."/>
            <person name="Pearson M."/>
            <person name="Roberts A."/>
            <person name="Saif S."/>
            <person name="Shea T."/>
            <person name="Shenoy N."/>
            <person name="Sisk P."/>
            <person name="Stolte C."/>
            <person name="Sykes S."/>
            <person name="White J."/>
            <person name="Yandava C."/>
            <person name="Haas B."/>
            <person name="Henn M.R."/>
            <person name="Nusbaum C."/>
            <person name="Birren B."/>
        </authorList>
    </citation>
    <scope>NUCLEOTIDE SEQUENCE [LARGE SCALE GENOMIC DNA]</scope>
</reference>
<evidence type="ECO:0000313" key="3">
    <source>
        <dbReference type="Proteomes" id="UP000095285"/>
    </source>
</evidence>
<dbReference type="GeneID" id="9938601"/>
<feature type="region of interest" description="Disordered" evidence="1">
    <location>
        <begin position="1"/>
        <end position="62"/>
    </location>
</feature>
<evidence type="ECO:0000256" key="1">
    <source>
        <dbReference type="SAM" id="MobiDB-lite"/>
    </source>
</evidence>
<dbReference type="AlphaFoldDB" id="A0A1I7VQR4"/>
<organism evidence="3 4">
    <name type="scientific">Loa loa</name>
    <name type="common">Eye worm</name>
    <name type="synonym">Filaria loa</name>
    <dbReference type="NCBI Taxonomy" id="7209"/>
    <lineage>
        <taxon>Eukaryota</taxon>
        <taxon>Metazoa</taxon>
        <taxon>Ecdysozoa</taxon>
        <taxon>Nematoda</taxon>
        <taxon>Chromadorea</taxon>
        <taxon>Rhabditida</taxon>
        <taxon>Spirurina</taxon>
        <taxon>Spiruromorpha</taxon>
        <taxon>Filarioidea</taxon>
        <taxon>Onchocercidae</taxon>
        <taxon>Loa</taxon>
    </lineage>
</organism>
<proteinExistence type="predicted"/>
<dbReference type="EMBL" id="JH712075">
    <property type="protein sequence ID" value="EFO27255.2"/>
    <property type="molecule type" value="Genomic_DNA"/>
</dbReference>
<gene>
    <name evidence="2 4" type="ORF">LOAG_01223</name>
</gene>